<dbReference type="PANTHER" id="PTHR35010:SF2">
    <property type="entry name" value="BLL4672 PROTEIN"/>
    <property type="match status" value="1"/>
</dbReference>
<gene>
    <name evidence="2" type="ORF">ACFQ4H_10315</name>
</gene>
<evidence type="ECO:0000259" key="1">
    <source>
        <dbReference type="PROSITE" id="PS50943"/>
    </source>
</evidence>
<dbReference type="Pfam" id="PF17765">
    <property type="entry name" value="MLTR_LBD"/>
    <property type="match status" value="1"/>
</dbReference>
<dbReference type="Proteomes" id="UP001597260">
    <property type="component" value="Unassembled WGS sequence"/>
</dbReference>
<proteinExistence type="predicted"/>
<dbReference type="InterPro" id="IPR001387">
    <property type="entry name" value="Cro/C1-type_HTH"/>
</dbReference>
<dbReference type="Gene3D" id="1.10.260.40">
    <property type="entry name" value="lambda repressor-like DNA-binding domains"/>
    <property type="match status" value="1"/>
</dbReference>
<dbReference type="Gene3D" id="3.30.450.180">
    <property type="match status" value="1"/>
</dbReference>
<dbReference type="SUPFAM" id="SSF47413">
    <property type="entry name" value="lambda repressor-like DNA-binding domains"/>
    <property type="match status" value="1"/>
</dbReference>
<dbReference type="Pfam" id="PF13560">
    <property type="entry name" value="HTH_31"/>
    <property type="match status" value="1"/>
</dbReference>
<name>A0ABW3YAW2_9ACTN</name>
<dbReference type="InterPro" id="IPR041413">
    <property type="entry name" value="MLTR_LBD"/>
</dbReference>
<feature type="domain" description="HTH cro/C1-type" evidence="1">
    <location>
        <begin position="28"/>
        <end position="81"/>
    </location>
</feature>
<organism evidence="2 3">
    <name type="scientific">Micromonospora sonneratiae</name>
    <dbReference type="NCBI Taxonomy" id="1184706"/>
    <lineage>
        <taxon>Bacteria</taxon>
        <taxon>Bacillati</taxon>
        <taxon>Actinomycetota</taxon>
        <taxon>Actinomycetes</taxon>
        <taxon>Micromonosporales</taxon>
        <taxon>Micromonosporaceae</taxon>
        <taxon>Micromonospora</taxon>
    </lineage>
</organism>
<dbReference type="SMART" id="SM00530">
    <property type="entry name" value="HTH_XRE"/>
    <property type="match status" value="1"/>
</dbReference>
<comment type="caution">
    <text evidence="2">The sequence shown here is derived from an EMBL/GenBank/DDBJ whole genome shotgun (WGS) entry which is preliminary data.</text>
</comment>
<accession>A0ABW3YAW2</accession>
<dbReference type="RefSeq" id="WP_377569582.1">
    <property type="nucleotide sequence ID" value="NZ_JBHTMP010000012.1"/>
</dbReference>
<evidence type="ECO:0000313" key="3">
    <source>
        <dbReference type="Proteomes" id="UP001597260"/>
    </source>
</evidence>
<protein>
    <submittedName>
        <fullName evidence="2">Helix-turn-helix transcriptional regulator</fullName>
    </submittedName>
</protein>
<dbReference type="PANTHER" id="PTHR35010">
    <property type="entry name" value="BLL4672 PROTEIN-RELATED"/>
    <property type="match status" value="1"/>
</dbReference>
<dbReference type="PROSITE" id="PS50943">
    <property type="entry name" value="HTH_CROC1"/>
    <property type="match status" value="1"/>
</dbReference>
<sequence length="284" mass="31350">MDRTELAVVLRTARSRVRPDDVGLPTGRRRQVPGLRREEVAQLAGVSVDYVVRLEQGRGPRPSDQVLGALTRALRLSDSDRDLVFRLAGSAPPQAGRVPMLIRPSVLRLLDRMSDLPALVLSATSDVLAWNPLAVALLGDFSRWPPAHRNLIRQRFLGTEPDRTRLTPQEEAATAAHCVGCLRSAQSRYPDDPRLRRLIAELRSGSERFDELWRAARSERLRATTTTILHPTLGTLTLDCDALLVPDADQTLIVYSAASGTTESLALDLLRVTGTERFTPLASE</sequence>
<evidence type="ECO:0000313" key="2">
    <source>
        <dbReference type="EMBL" id="MFD1321481.1"/>
    </source>
</evidence>
<dbReference type="CDD" id="cd00093">
    <property type="entry name" value="HTH_XRE"/>
    <property type="match status" value="1"/>
</dbReference>
<dbReference type="EMBL" id="JBHTMP010000012">
    <property type="protein sequence ID" value="MFD1321481.1"/>
    <property type="molecule type" value="Genomic_DNA"/>
</dbReference>
<keyword evidence="3" id="KW-1185">Reference proteome</keyword>
<dbReference type="InterPro" id="IPR010982">
    <property type="entry name" value="Lambda_DNA-bd_dom_sf"/>
</dbReference>
<reference evidence="3" key="1">
    <citation type="journal article" date="2019" name="Int. J. Syst. Evol. Microbiol.">
        <title>The Global Catalogue of Microorganisms (GCM) 10K type strain sequencing project: providing services to taxonomists for standard genome sequencing and annotation.</title>
        <authorList>
            <consortium name="The Broad Institute Genomics Platform"/>
            <consortium name="The Broad Institute Genome Sequencing Center for Infectious Disease"/>
            <person name="Wu L."/>
            <person name="Ma J."/>
        </authorList>
    </citation>
    <scope>NUCLEOTIDE SEQUENCE [LARGE SCALE GENOMIC DNA]</scope>
    <source>
        <strain evidence="3">JCM 31037</strain>
    </source>
</reference>